<accession>A0AA41W8V8</accession>
<evidence type="ECO:0000313" key="1">
    <source>
        <dbReference type="EMBL" id="MCM2681462.1"/>
    </source>
</evidence>
<reference evidence="1 2" key="1">
    <citation type="journal article" date="2013" name="Antonie Van Leeuwenhoek">
        <title>Echinimonas agarilytica gen. nov., sp. nov., a new gammaproteobacterium isolated from the sea urchin Strongylocentrotus intermedius.</title>
        <authorList>
            <person name="Nedashkovskaya O.I."/>
            <person name="Stenkova A.M."/>
            <person name="Zhukova N.V."/>
            <person name="Van Trappen S."/>
            <person name="Lee J.S."/>
            <person name="Kim S.B."/>
        </authorList>
    </citation>
    <scope>NUCLEOTIDE SEQUENCE [LARGE SCALE GENOMIC DNA]</scope>
    <source>
        <strain evidence="1 2">KMM 6351</strain>
    </source>
</reference>
<organism evidence="1 2">
    <name type="scientific">Echinimonas agarilytica</name>
    <dbReference type="NCBI Taxonomy" id="1215918"/>
    <lineage>
        <taxon>Bacteria</taxon>
        <taxon>Pseudomonadati</taxon>
        <taxon>Pseudomonadota</taxon>
        <taxon>Gammaproteobacteria</taxon>
        <taxon>Alteromonadales</taxon>
        <taxon>Echinimonadaceae</taxon>
        <taxon>Echinimonas</taxon>
    </lineage>
</organism>
<protein>
    <submittedName>
        <fullName evidence="1">Uncharacterized protein</fullName>
    </submittedName>
</protein>
<evidence type="ECO:0000313" key="2">
    <source>
        <dbReference type="Proteomes" id="UP001165393"/>
    </source>
</evidence>
<proteinExistence type="predicted"/>
<keyword evidence="2" id="KW-1185">Reference proteome</keyword>
<comment type="caution">
    <text evidence="1">The sequence shown here is derived from an EMBL/GenBank/DDBJ whole genome shotgun (WGS) entry which is preliminary data.</text>
</comment>
<dbReference type="AlphaFoldDB" id="A0AA41W8V8"/>
<dbReference type="RefSeq" id="WP_251262942.1">
    <property type="nucleotide sequence ID" value="NZ_JAMQGP010000011.1"/>
</dbReference>
<dbReference type="EMBL" id="JAMQGP010000011">
    <property type="protein sequence ID" value="MCM2681462.1"/>
    <property type="molecule type" value="Genomic_DNA"/>
</dbReference>
<sequence length="88" mass="10030">MSTNAFKLNEHFSIERCSFVSGEEAVLFSPQSLQTLLCHSKVVDVIIQWQHSGCFDKALSSLESDPELSQQIIDKLEHMQIIERIPQL</sequence>
<name>A0AA41W8V8_9GAMM</name>
<gene>
    <name evidence="1" type="ORF">NAF29_17590</name>
</gene>
<dbReference type="Proteomes" id="UP001165393">
    <property type="component" value="Unassembled WGS sequence"/>
</dbReference>